<evidence type="ECO:0000313" key="4">
    <source>
        <dbReference type="EMBL" id="ANP47085.1"/>
    </source>
</evidence>
<evidence type="ECO:0000256" key="2">
    <source>
        <dbReference type="ARBA" id="ARBA00022525"/>
    </source>
</evidence>
<comment type="subcellular location">
    <subcellularLocation>
        <location evidence="1">Secreted</location>
    </subcellularLocation>
</comment>
<dbReference type="PANTHER" id="PTHR38340:SF1">
    <property type="entry name" value="S-LAYER PROTEIN"/>
    <property type="match status" value="1"/>
</dbReference>
<evidence type="ECO:0000313" key="5">
    <source>
        <dbReference type="Proteomes" id="UP000092498"/>
    </source>
</evidence>
<dbReference type="InterPro" id="IPR001343">
    <property type="entry name" value="Hemolysn_Ca-bd"/>
</dbReference>
<dbReference type="InParanoid" id="A0A1B1AKL4"/>
<dbReference type="SUPFAM" id="SSF51120">
    <property type="entry name" value="beta-Roll"/>
    <property type="match status" value="1"/>
</dbReference>
<gene>
    <name evidence="4" type="ORF">ATE48_14760</name>
</gene>
<sequence length="150" mass="15852">MPNLNGNNRNNVLNGTNGNDTIDGRGGNDRIDGGLGNDNMFGGDGNDVLISNAGNDRMTGGSGADTFVIGPRTSGVITITDFQNGIDLIDLRGLGFDANGESPDWYGFLIADGANTILDFYGVHGENFQIVLQNFDYTNIDITDYILGGP</sequence>
<keyword evidence="5" id="KW-1185">Reference proteome</keyword>
<protein>
    <recommendedName>
        <fullName evidence="6">Peptidase M10 serralysin C-terminal domain-containing protein</fullName>
    </recommendedName>
</protein>
<proteinExistence type="predicted"/>
<feature type="compositionally biased region" description="Low complexity" evidence="3">
    <location>
        <begin position="1"/>
        <end position="21"/>
    </location>
</feature>
<dbReference type="RefSeq" id="WP_066772771.1">
    <property type="nucleotide sequence ID" value="NZ_CP013244.1"/>
</dbReference>
<evidence type="ECO:0000256" key="3">
    <source>
        <dbReference type="SAM" id="MobiDB-lite"/>
    </source>
</evidence>
<dbReference type="InterPro" id="IPR011049">
    <property type="entry name" value="Serralysin-like_metalloprot_C"/>
</dbReference>
<keyword evidence="2" id="KW-0964">Secreted</keyword>
<feature type="compositionally biased region" description="Basic and acidic residues" evidence="3">
    <location>
        <begin position="22"/>
        <end position="32"/>
    </location>
</feature>
<dbReference type="GO" id="GO:0005615">
    <property type="term" value="C:extracellular space"/>
    <property type="evidence" value="ECO:0007669"/>
    <property type="project" value="InterPro"/>
</dbReference>
<dbReference type="PROSITE" id="PS00330">
    <property type="entry name" value="HEMOLYSIN_CALCIUM"/>
    <property type="match status" value="1"/>
</dbReference>
<dbReference type="PRINTS" id="PR00313">
    <property type="entry name" value="CABNDNGRPT"/>
</dbReference>
<dbReference type="STRING" id="1759059.ATE48_14760"/>
<name>A0A1B1AKL4_9PROT</name>
<organism evidence="4 5">
    <name type="scientific">Candidatus Viadribacter manganicus</name>
    <dbReference type="NCBI Taxonomy" id="1759059"/>
    <lineage>
        <taxon>Bacteria</taxon>
        <taxon>Pseudomonadati</taxon>
        <taxon>Pseudomonadota</taxon>
        <taxon>Alphaproteobacteria</taxon>
        <taxon>Hyphomonadales</taxon>
        <taxon>Hyphomonadaceae</taxon>
        <taxon>Candidatus Viadribacter</taxon>
    </lineage>
</organism>
<dbReference type="Pfam" id="PF00353">
    <property type="entry name" value="HemolysinCabind"/>
    <property type="match status" value="1"/>
</dbReference>
<evidence type="ECO:0008006" key="6">
    <source>
        <dbReference type="Google" id="ProtNLM"/>
    </source>
</evidence>
<reference evidence="4 5" key="1">
    <citation type="submission" date="2015-11" db="EMBL/GenBank/DDBJ databases">
        <title>Whole-Genome Sequence of Candidatus Oderbacter manganicum from the National Park Lower Oder Valley, Germany.</title>
        <authorList>
            <person name="Braun B."/>
            <person name="Liere K."/>
            <person name="Szewzyk U."/>
        </authorList>
    </citation>
    <scope>NUCLEOTIDE SEQUENCE [LARGE SCALE GENOMIC DNA]</scope>
    <source>
        <strain evidence="4 5">OTSz_A_272</strain>
    </source>
</reference>
<dbReference type="Proteomes" id="UP000092498">
    <property type="component" value="Chromosome"/>
</dbReference>
<accession>A0A1B1AKL4</accession>
<dbReference type="OrthoDB" id="9342475at2"/>
<dbReference type="Gene3D" id="2.150.10.10">
    <property type="entry name" value="Serralysin-like metalloprotease, C-terminal"/>
    <property type="match status" value="2"/>
</dbReference>
<dbReference type="AlphaFoldDB" id="A0A1B1AKL4"/>
<dbReference type="EMBL" id="CP013244">
    <property type="protein sequence ID" value="ANP47085.1"/>
    <property type="molecule type" value="Genomic_DNA"/>
</dbReference>
<dbReference type="InterPro" id="IPR018511">
    <property type="entry name" value="Hemolysin-typ_Ca-bd_CS"/>
</dbReference>
<dbReference type="PANTHER" id="PTHR38340">
    <property type="entry name" value="S-LAYER PROTEIN"/>
    <property type="match status" value="1"/>
</dbReference>
<dbReference type="KEGG" id="cbot:ATE48_14760"/>
<feature type="region of interest" description="Disordered" evidence="3">
    <location>
        <begin position="1"/>
        <end position="36"/>
    </location>
</feature>
<dbReference type="GO" id="GO:0005509">
    <property type="term" value="F:calcium ion binding"/>
    <property type="evidence" value="ECO:0007669"/>
    <property type="project" value="InterPro"/>
</dbReference>
<evidence type="ECO:0000256" key="1">
    <source>
        <dbReference type="ARBA" id="ARBA00004613"/>
    </source>
</evidence>
<dbReference type="InterPro" id="IPR050557">
    <property type="entry name" value="RTX_toxin/Mannuronan_C5-epim"/>
</dbReference>